<gene>
    <name evidence="10" type="primary">brnQ</name>
    <name evidence="10" type="ORF">GCM10022393_05580</name>
</gene>
<feature type="transmembrane region" description="Helical" evidence="9">
    <location>
        <begin position="223"/>
        <end position="245"/>
    </location>
</feature>
<evidence type="ECO:0000256" key="1">
    <source>
        <dbReference type="ARBA" id="ARBA00004651"/>
    </source>
</evidence>
<comment type="caution">
    <text evidence="10">The sequence shown here is derived from an EMBL/GenBank/DDBJ whole genome shotgun (WGS) entry which is preliminary data.</text>
</comment>
<comment type="subcellular location">
    <subcellularLocation>
        <location evidence="1">Cell membrane</location>
        <topology evidence="1">Multi-pass membrane protein</topology>
    </subcellularLocation>
</comment>
<dbReference type="RefSeq" id="WP_344924570.1">
    <property type="nucleotide sequence ID" value="NZ_BAABCW010000002.1"/>
</dbReference>
<keyword evidence="4" id="KW-1003">Cell membrane</keyword>
<evidence type="ECO:0000256" key="9">
    <source>
        <dbReference type="SAM" id="Phobius"/>
    </source>
</evidence>
<comment type="similarity">
    <text evidence="2">Belongs to the branched chain amino acid transporter family.</text>
</comment>
<protein>
    <submittedName>
        <fullName evidence="10">Branched-chain amino acid transport system II carrier protein</fullName>
    </submittedName>
</protein>
<organism evidence="10 11">
    <name type="scientific">Aquimarina addita</name>
    <dbReference type="NCBI Taxonomy" id="870485"/>
    <lineage>
        <taxon>Bacteria</taxon>
        <taxon>Pseudomonadati</taxon>
        <taxon>Bacteroidota</taxon>
        <taxon>Flavobacteriia</taxon>
        <taxon>Flavobacteriales</taxon>
        <taxon>Flavobacteriaceae</taxon>
        <taxon>Aquimarina</taxon>
    </lineage>
</organism>
<feature type="transmembrane region" description="Helical" evidence="9">
    <location>
        <begin position="7"/>
        <end position="26"/>
    </location>
</feature>
<dbReference type="Proteomes" id="UP001500459">
    <property type="component" value="Unassembled WGS sequence"/>
</dbReference>
<keyword evidence="11" id="KW-1185">Reference proteome</keyword>
<accession>A0ABP7XA88</accession>
<dbReference type="EMBL" id="BAABCW010000002">
    <property type="protein sequence ID" value="GAA4109149.1"/>
    <property type="molecule type" value="Genomic_DNA"/>
</dbReference>
<keyword evidence="5 9" id="KW-0812">Transmembrane</keyword>
<dbReference type="NCBIfam" id="TIGR00796">
    <property type="entry name" value="livcs"/>
    <property type="match status" value="1"/>
</dbReference>
<name>A0ABP7XA88_9FLAO</name>
<feature type="transmembrane region" description="Helical" evidence="9">
    <location>
        <begin position="305"/>
        <end position="323"/>
    </location>
</feature>
<evidence type="ECO:0000313" key="10">
    <source>
        <dbReference type="EMBL" id="GAA4109149.1"/>
    </source>
</evidence>
<proteinExistence type="inferred from homology"/>
<evidence type="ECO:0000256" key="5">
    <source>
        <dbReference type="ARBA" id="ARBA00022692"/>
    </source>
</evidence>
<feature type="transmembrane region" description="Helical" evidence="9">
    <location>
        <begin position="38"/>
        <end position="61"/>
    </location>
</feature>
<sequence>MRFNKETFITGFALFSLFFGAGNLILPPHLGLEAGNTWPWVTVGFVISAVVLPLLGIFAHARLQGTMLDFGKKVSFGFSLIYCSIVYIISIALPSPRTASVTYEMAIAPFYEVHTLITSSVYFILVLIFALNRSKILSVLGKFLTPIIFLVILSIILIGIFSIHPPMNESLYKTPVINGLLEGYQTFDAIGSVVVGGVVIISLQLKGKKSFEETRNLIRKAGIIAGTGLFIVYAGLIMNGALFNADFEQGITRTNLLSGLSIKTLGSIGTIFLSVLVSLACFTTAVGIVTGTADFVKGVCHQSSKAYTITAIIGCILGIGMGQLDVNDIIVVAVPALMFIYPITIVLIFLNVLPEKYTSSFVFRAVVIMTIVFSLPDFLASIGMKEFVTPILNALPLGTHSLAWLLPAFLTLWLLNIFIWLKKKATIFNI</sequence>
<feature type="transmembrane region" description="Helical" evidence="9">
    <location>
        <begin position="362"/>
        <end position="382"/>
    </location>
</feature>
<dbReference type="Pfam" id="PF05525">
    <property type="entry name" value="Branch_AA_trans"/>
    <property type="match status" value="1"/>
</dbReference>
<keyword evidence="6" id="KW-0029">Amino-acid transport</keyword>
<keyword evidence="3" id="KW-0813">Transport</keyword>
<evidence type="ECO:0000256" key="3">
    <source>
        <dbReference type="ARBA" id="ARBA00022448"/>
    </source>
</evidence>
<dbReference type="PANTHER" id="PTHR30588:SF0">
    <property type="entry name" value="BRANCHED-CHAIN AMINO ACID PERMEASE BRNQ"/>
    <property type="match status" value="1"/>
</dbReference>
<evidence type="ECO:0000313" key="11">
    <source>
        <dbReference type="Proteomes" id="UP001500459"/>
    </source>
</evidence>
<feature type="transmembrane region" description="Helical" evidence="9">
    <location>
        <begin position="73"/>
        <end position="93"/>
    </location>
</feature>
<feature type="transmembrane region" description="Helical" evidence="9">
    <location>
        <begin position="143"/>
        <end position="163"/>
    </location>
</feature>
<feature type="transmembrane region" description="Helical" evidence="9">
    <location>
        <begin position="265"/>
        <end position="293"/>
    </location>
</feature>
<keyword evidence="8 9" id="KW-0472">Membrane</keyword>
<reference evidence="11" key="1">
    <citation type="journal article" date="2019" name="Int. J. Syst. Evol. Microbiol.">
        <title>The Global Catalogue of Microorganisms (GCM) 10K type strain sequencing project: providing services to taxonomists for standard genome sequencing and annotation.</title>
        <authorList>
            <consortium name="The Broad Institute Genomics Platform"/>
            <consortium name="The Broad Institute Genome Sequencing Center for Infectious Disease"/>
            <person name="Wu L."/>
            <person name="Ma J."/>
        </authorList>
    </citation>
    <scope>NUCLEOTIDE SEQUENCE [LARGE SCALE GENOMIC DNA]</scope>
    <source>
        <strain evidence="11">JCM 17106</strain>
    </source>
</reference>
<evidence type="ECO:0000256" key="8">
    <source>
        <dbReference type="ARBA" id="ARBA00023136"/>
    </source>
</evidence>
<evidence type="ECO:0000256" key="2">
    <source>
        <dbReference type="ARBA" id="ARBA00008540"/>
    </source>
</evidence>
<keyword evidence="7 9" id="KW-1133">Transmembrane helix</keyword>
<evidence type="ECO:0000256" key="7">
    <source>
        <dbReference type="ARBA" id="ARBA00022989"/>
    </source>
</evidence>
<feature type="transmembrane region" description="Helical" evidence="9">
    <location>
        <begin position="402"/>
        <end position="421"/>
    </location>
</feature>
<feature type="transmembrane region" description="Helical" evidence="9">
    <location>
        <begin position="183"/>
        <end position="203"/>
    </location>
</feature>
<feature type="transmembrane region" description="Helical" evidence="9">
    <location>
        <begin position="329"/>
        <end position="350"/>
    </location>
</feature>
<dbReference type="PANTHER" id="PTHR30588">
    <property type="entry name" value="BRANCHED-CHAIN AMINO ACID TRANSPORT SYSTEM 2 CARRIER PROTEIN"/>
    <property type="match status" value="1"/>
</dbReference>
<dbReference type="InterPro" id="IPR004685">
    <property type="entry name" value="Brnchd-chn_aa_trnsp_Livcs"/>
</dbReference>
<evidence type="ECO:0000256" key="4">
    <source>
        <dbReference type="ARBA" id="ARBA00022475"/>
    </source>
</evidence>
<feature type="transmembrane region" description="Helical" evidence="9">
    <location>
        <begin position="113"/>
        <end position="131"/>
    </location>
</feature>
<evidence type="ECO:0000256" key="6">
    <source>
        <dbReference type="ARBA" id="ARBA00022970"/>
    </source>
</evidence>